<organism evidence="13 14">
    <name type="scientific">Hydrogenophaga electricum</name>
    <dbReference type="NCBI Taxonomy" id="1230953"/>
    <lineage>
        <taxon>Bacteria</taxon>
        <taxon>Pseudomonadati</taxon>
        <taxon>Pseudomonadota</taxon>
        <taxon>Betaproteobacteria</taxon>
        <taxon>Burkholderiales</taxon>
        <taxon>Comamonadaceae</taxon>
        <taxon>Hydrogenophaga</taxon>
    </lineage>
</organism>
<dbReference type="InterPro" id="IPR006144">
    <property type="entry name" value="Secretion_HlyD_CS"/>
</dbReference>
<evidence type="ECO:0000256" key="6">
    <source>
        <dbReference type="ARBA" id="ARBA00022692"/>
    </source>
</evidence>
<dbReference type="Pfam" id="PF26002">
    <property type="entry name" value="Beta-barrel_AprE"/>
    <property type="match status" value="1"/>
</dbReference>
<evidence type="ECO:0000256" key="10">
    <source>
        <dbReference type="SAM" id="Coils"/>
    </source>
</evidence>
<dbReference type="InterPro" id="IPR058982">
    <property type="entry name" value="Beta-barrel_AprE"/>
</dbReference>
<keyword evidence="4 9" id="KW-1003">Cell membrane</keyword>
<keyword evidence="5 9" id="KW-0997">Cell inner membrane</keyword>
<keyword evidence="7 9" id="KW-1133">Transmembrane helix</keyword>
<dbReference type="Gene3D" id="2.40.50.100">
    <property type="match status" value="1"/>
</dbReference>
<evidence type="ECO:0000256" key="3">
    <source>
        <dbReference type="ARBA" id="ARBA00022448"/>
    </source>
</evidence>
<comment type="caution">
    <text evidence="13">The sequence shown here is derived from an EMBL/GenBank/DDBJ whole genome shotgun (WGS) entry which is preliminary data.</text>
</comment>
<dbReference type="NCBIfam" id="TIGR01843">
    <property type="entry name" value="type_I_hlyD"/>
    <property type="match status" value="1"/>
</dbReference>
<accession>A0ABQ6C0R5</accession>
<dbReference type="Gene3D" id="2.40.30.170">
    <property type="match status" value="1"/>
</dbReference>
<reference evidence="14" key="1">
    <citation type="journal article" date="2019" name="Int. J. Syst. Evol. Microbiol.">
        <title>The Global Catalogue of Microorganisms (GCM) 10K type strain sequencing project: providing services to taxonomists for standard genome sequencing and annotation.</title>
        <authorList>
            <consortium name="The Broad Institute Genomics Platform"/>
            <consortium name="The Broad Institute Genome Sequencing Center for Infectious Disease"/>
            <person name="Wu L."/>
            <person name="Ma J."/>
        </authorList>
    </citation>
    <scope>NUCLEOTIDE SEQUENCE [LARGE SCALE GENOMIC DNA]</scope>
    <source>
        <strain evidence="14">NBRC 109341</strain>
    </source>
</reference>
<keyword evidence="8 9" id="KW-0472">Membrane</keyword>
<feature type="transmembrane region" description="Helical" evidence="9">
    <location>
        <begin position="61"/>
        <end position="79"/>
    </location>
</feature>
<keyword evidence="6 9" id="KW-0812">Transmembrane</keyword>
<evidence type="ECO:0000256" key="7">
    <source>
        <dbReference type="ARBA" id="ARBA00022989"/>
    </source>
</evidence>
<keyword evidence="10" id="KW-0175">Coiled coil</keyword>
<dbReference type="InterPro" id="IPR059040">
    <property type="entry name" value="HH_CyaD-like"/>
</dbReference>
<sequence length="475" mass="52950">MGVRIRLQAAHDLFKRYTAVWRQAWQLRREMTPAERLEHEAAFLPAALALQETPVSPLPRVAMWLLVMFALLALLWSVWGRIDVVATAQGKFIPNDRTKVVQPFETASVKRIHVADGQAVKAGDLLVELDGESAGADVERLGLELEAALLQVSRGEAMLQWLDGQADAVLARPPEVSEAAYLEGQRHFAGQAGEYAAKRARIAAEVAQREAERQSTLAGVRKLEQTLPIADQRAQNYRNLVAKNFVSKHGYLDREQIRIEQQADLNSQRSRVQELEAALQQARTRGQELQAETRRLSLDSIDEGRQRAAALRQEFRKATARLGLMRLVAPVDGTVQQLAIHTEGGVVTPAQALMVIVPHGANLEVEAFLENKDIGFVHEGQEAEIKVETFPYTKHGMAHAVVKSVSRDAINDEKRGLVYVTRLQLVRSDIRANDRSVELVPGMAVSVEIKTGSRRVIEYFLSPLIRGAQESMRER</sequence>
<feature type="domain" description="AprE-like beta-barrel" evidence="12">
    <location>
        <begin position="363"/>
        <end position="452"/>
    </location>
</feature>
<evidence type="ECO:0000313" key="13">
    <source>
        <dbReference type="EMBL" id="GLS13354.1"/>
    </source>
</evidence>
<comment type="subcellular location">
    <subcellularLocation>
        <location evidence="1 9">Cell inner membrane</location>
        <topology evidence="1 9">Single-pass membrane protein</topology>
    </subcellularLocation>
</comment>
<evidence type="ECO:0000259" key="11">
    <source>
        <dbReference type="Pfam" id="PF25988"/>
    </source>
</evidence>
<evidence type="ECO:0000256" key="1">
    <source>
        <dbReference type="ARBA" id="ARBA00004377"/>
    </source>
</evidence>
<dbReference type="PANTHER" id="PTHR30386:SF27">
    <property type="entry name" value="MEMBRANE FUSION PROTEIN (MFP) FAMILY PROTEIN"/>
    <property type="match status" value="1"/>
</dbReference>
<dbReference type="PROSITE" id="PS00543">
    <property type="entry name" value="HLYD_FAMILY"/>
    <property type="match status" value="1"/>
</dbReference>
<keyword evidence="3 9" id="KW-0813">Transport</keyword>
<evidence type="ECO:0000256" key="2">
    <source>
        <dbReference type="ARBA" id="ARBA00009477"/>
    </source>
</evidence>
<name>A0ABQ6C0R5_9BURK</name>
<dbReference type="InterPro" id="IPR010129">
    <property type="entry name" value="T1SS_HlyD"/>
</dbReference>
<evidence type="ECO:0000256" key="4">
    <source>
        <dbReference type="ARBA" id="ARBA00022475"/>
    </source>
</evidence>
<comment type="similarity">
    <text evidence="2 9">Belongs to the membrane fusion protein (MFP) (TC 8.A.1) family.</text>
</comment>
<keyword evidence="14" id="KW-1185">Reference proteome</keyword>
<feature type="domain" description="CyaD-like alpha-helical hairpin" evidence="11">
    <location>
        <begin position="130"/>
        <end position="325"/>
    </location>
</feature>
<evidence type="ECO:0000259" key="12">
    <source>
        <dbReference type="Pfam" id="PF26002"/>
    </source>
</evidence>
<gene>
    <name evidence="13" type="ORF">GCM10007935_07830</name>
</gene>
<dbReference type="InterPro" id="IPR050739">
    <property type="entry name" value="MFP"/>
</dbReference>
<dbReference type="RefSeq" id="WP_284306781.1">
    <property type="nucleotide sequence ID" value="NZ_BSPB01000004.1"/>
</dbReference>
<dbReference type="PANTHER" id="PTHR30386">
    <property type="entry name" value="MEMBRANE FUSION SUBUNIT OF EMRAB-TOLC MULTIDRUG EFFLUX PUMP"/>
    <property type="match status" value="1"/>
</dbReference>
<dbReference type="PRINTS" id="PR01490">
    <property type="entry name" value="RTXTOXIND"/>
</dbReference>
<evidence type="ECO:0000256" key="5">
    <source>
        <dbReference type="ARBA" id="ARBA00022519"/>
    </source>
</evidence>
<evidence type="ECO:0000313" key="14">
    <source>
        <dbReference type="Proteomes" id="UP001156903"/>
    </source>
</evidence>
<dbReference type="EMBL" id="BSPB01000004">
    <property type="protein sequence ID" value="GLS13354.1"/>
    <property type="molecule type" value="Genomic_DNA"/>
</dbReference>
<dbReference type="Pfam" id="PF25988">
    <property type="entry name" value="HH_CyaD"/>
    <property type="match status" value="1"/>
</dbReference>
<feature type="coiled-coil region" evidence="10">
    <location>
        <begin position="258"/>
        <end position="321"/>
    </location>
</feature>
<dbReference type="Proteomes" id="UP001156903">
    <property type="component" value="Unassembled WGS sequence"/>
</dbReference>
<evidence type="ECO:0000256" key="8">
    <source>
        <dbReference type="ARBA" id="ARBA00023136"/>
    </source>
</evidence>
<protein>
    <recommendedName>
        <fullName evidence="9">Membrane fusion protein (MFP) family protein</fullName>
    </recommendedName>
</protein>
<proteinExistence type="inferred from homology"/>
<evidence type="ECO:0000256" key="9">
    <source>
        <dbReference type="RuleBase" id="RU365093"/>
    </source>
</evidence>